<protein>
    <submittedName>
        <fullName evidence="1">Uncharacterized protein</fullName>
    </submittedName>
</protein>
<name>A0A8D9HX28_BRACM</name>
<proteinExistence type="predicted"/>
<reference evidence="1 2" key="1">
    <citation type="submission" date="2021-07" db="EMBL/GenBank/DDBJ databases">
        <authorList>
            <consortium name="Genoscope - CEA"/>
            <person name="William W."/>
        </authorList>
    </citation>
    <scope>NUCLEOTIDE SEQUENCE [LARGE SCALE GENOMIC DNA]</scope>
</reference>
<evidence type="ECO:0000313" key="1">
    <source>
        <dbReference type="EMBL" id="CAG7906579.1"/>
    </source>
</evidence>
<dbReference type="EMBL" id="LS974620">
    <property type="protein sequence ID" value="CAG7906579.1"/>
    <property type="molecule type" value="Genomic_DNA"/>
</dbReference>
<feature type="non-terminal residue" evidence="1">
    <location>
        <position position="1"/>
    </location>
</feature>
<feature type="non-terminal residue" evidence="1">
    <location>
        <position position="39"/>
    </location>
</feature>
<gene>
    <name evidence="1" type="ORF">BRAPAZ1V2_A04P14800.2</name>
</gene>
<dbReference type="Proteomes" id="UP000694005">
    <property type="component" value="Chromosome A04"/>
</dbReference>
<accession>A0A8D9HX28</accession>
<sequence length="39" mass="4557">VCLWCALISFLLLRLIHLLSLLFDGYRFPLLLSYNPCCL</sequence>
<organism evidence="1 2">
    <name type="scientific">Brassica campestris</name>
    <name type="common">Field mustard</name>
    <dbReference type="NCBI Taxonomy" id="3711"/>
    <lineage>
        <taxon>Eukaryota</taxon>
        <taxon>Viridiplantae</taxon>
        <taxon>Streptophyta</taxon>
        <taxon>Embryophyta</taxon>
        <taxon>Tracheophyta</taxon>
        <taxon>Spermatophyta</taxon>
        <taxon>Magnoliopsida</taxon>
        <taxon>eudicotyledons</taxon>
        <taxon>Gunneridae</taxon>
        <taxon>Pentapetalae</taxon>
        <taxon>rosids</taxon>
        <taxon>malvids</taxon>
        <taxon>Brassicales</taxon>
        <taxon>Brassicaceae</taxon>
        <taxon>Brassiceae</taxon>
        <taxon>Brassica</taxon>
    </lineage>
</organism>
<dbReference type="Gramene" id="A04p14800.2_BraZ1">
    <property type="protein sequence ID" value="A04p14800.2_BraZ1.CDS.1"/>
    <property type="gene ID" value="A04g14800.2_BraZ1"/>
</dbReference>
<dbReference type="AlphaFoldDB" id="A0A8D9HX28"/>
<evidence type="ECO:0000313" key="2">
    <source>
        <dbReference type="Proteomes" id="UP000694005"/>
    </source>
</evidence>